<sequence>MPNSSKFKSIYWLTNMLPTILIEIIGIFKNFLFSKKIDGKVQSRRGAGKIKTQENILSFAFFNRN</sequence>
<gene>
    <name evidence="2" type="ORF">A0O34_09325</name>
</gene>
<dbReference type="AlphaFoldDB" id="A0A172XV17"/>
<name>A0A172XV17_9FLAO</name>
<organism evidence="2 3">
    <name type="scientific">Chryseobacterium glaciei</name>
    <dbReference type="NCBI Taxonomy" id="1685010"/>
    <lineage>
        <taxon>Bacteria</taxon>
        <taxon>Pseudomonadati</taxon>
        <taxon>Bacteroidota</taxon>
        <taxon>Flavobacteriia</taxon>
        <taxon>Flavobacteriales</taxon>
        <taxon>Weeksellaceae</taxon>
        <taxon>Chryseobacterium group</taxon>
        <taxon>Chryseobacterium</taxon>
    </lineage>
</organism>
<dbReference type="EMBL" id="CP015199">
    <property type="protein sequence ID" value="ANF50710.1"/>
    <property type="molecule type" value="Genomic_DNA"/>
</dbReference>
<accession>A0A172XV17</accession>
<protein>
    <submittedName>
        <fullName evidence="2">Uncharacterized protein</fullName>
    </submittedName>
</protein>
<feature type="transmembrane region" description="Helical" evidence="1">
    <location>
        <begin position="12"/>
        <end position="32"/>
    </location>
</feature>
<evidence type="ECO:0000313" key="3">
    <source>
        <dbReference type="Proteomes" id="UP000077824"/>
    </source>
</evidence>
<evidence type="ECO:0000313" key="2">
    <source>
        <dbReference type="EMBL" id="ANF50710.1"/>
    </source>
</evidence>
<proteinExistence type="predicted"/>
<reference evidence="2 3" key="1">
    <citation type="submission" date="2016-04" db="EMBL/GenBank/DDBJ databases">
        <title>Complete Genome Sequence of Chryseobacterium sp. IHBB 10212.</title>
        <authorList>
            <person name="Pal M."/>
            <person name="Swarnkar M.K."/>
            <person name="Kaushal K."/>
            <person name="Chhibber S."/>
            <person name="Singh A.K."/>
            <person name="Gulati A."/>
        </authorList>
    </citation>
    <scope>NUCLEOTIDE SEQUENCE [LARGE SCALE GENOMIC DNA]</scope>
    <source>
        <strain evidence="2 3">IHBB 10212</strain>
    </source>
</reference>
<dbReference type="KEGG" id="chh:A0O34_09325"/>
<keyword evidence="3" id="KW-1185">Reference proteome</keyword>
<keyword evidence="1" id="KW-0472">Membrane</keyword>
<keyword evidence="1" id="KW-1133">Transmembrane helix</keyword>
<evidence type="ECO:0000256" key="1">
    <source>
        <dbReference type="SAM" id="Phobius"/>
    </source>
</evidence>
<dbReference type="Proteomes" id="UP000077824">
    <property type="component" value="Chromosome"/>
</dbReference>
<keyword evidence="1" id="KW-0812">Transmembrane</keyword>